<name>B8GH13_METPE</name>
<proteinExistence type="predicted"/>
<protein>
    <submittedName>
        <fullName evidence="1">Uncharacterized protein</fullName>
    </submittedName>
</protein>
<organism evidence="1 2">
    <name type="scientific">Methanosphaerula palustris (strain ATCC BAA-1556 / DSM 19958 / E1-9c)</name>
    <dbReference type="NCBI Taxonomy" id="521011"/>
    <lineage>
        <taxon>Archaea</taxon>
        <taxon>Methanobacteriati</taxon>
        <taxon>Methanobacteriota</taxon>
        <taxon>Stenosarchaea group</taxon>
        <taxon>Methanomicrobia</taxon>
        <taxon>Methanomicrobiales</taxon>
        <taxon>Methanoregulaceae</taxon>
        <taxon>Methanosphaerula</taxon>
    </lineage>
</organism>
<dbReference type="Proteomes" id="UP000002457">
    <property type="component" value="Chromosome"/>
</dbReference>
<gene>
    <name evidence="1" type="ordered locus">Mpal_1072</name>
</gene>
<dbReference type="AlphaFoldDB" id="B8GH13"/>
<sequence length="54" mass="6255">MRTMDPSGEENLYRFGPMGISIAFKRPDLFVWSRRNNTEVVLTSRCLYGRGTMP</sequence>
<evidence type="ECO:0000313" key="1">
    <source>
        <dbReference type="EMBL" id="ACL16418.1"/>
    </source>
</evidence>
<keyword evidence="2" id="KW-1185">Reference proteome</keyword>
<accession>B8GH13</accession>
<dbReference type="EMBL" id="CP001338">
    <property type="protein sequence ID" value="ACL16418.1"/>
    <property type="molecule type" value="Genomic_DNA"/>
</dbReference>
<dbReference type="KEGG" id="mpl:Mpal_1072"/>
<reference evidence="1 2" key="1">
    <citation type="journal article" date="2015" name="Genome Announc.">
        <title>Complete Genome Sequence of Methanosphaerula palustris E1-9CT, a Hydrogenotrophic Methanogen Isolated from a Minerotrophic Fen Peatland.</title>
        <authorList>
            <person name="Cadillo-Quiroz H."/>
            <person name="Browne P."/>
            <person name="Kyrpides N."/>
            <person name="Woyke T."/>
            <person name="Goodwin L."/>
            <person name="Detter C."/>
            <person name="Yavitt J.B."/>
            <person name="Zinder S.H."/>
        </authorList>
    </citation>
    <scope>NUCLEOTIDE SEQUENCE [LARGE SCALE GENOMIC DNA]</scope>
    <source>
        <strain evidence="2">ATCC BAA-1556 / DSM 19958 / E1-9c</strain>
    </source>
</reference>
<evidence type="ECO:0000313" key="2">
    <source>
        <dbReference type="Proteomes" id="UP000002457"/>
    </source>
</evidence>
<dbReference type="HOGENOM" id="CLU_3039086_0_0_2"/>